<dbReference type="GO" id="GO:0005829">
    <property type="term" value="C:cytosol"/>
    <property type="evidence" value="ECO:0007669"/>
    <property type="project" value="TreeGrafter"/>
</dbReference>
<dbReference type="InterPro" id="IPR056164">
    <property type="entry name" value="Beta-prop_ELP1_1st"/>
</dbReference>
<evidence type="ECO:0000256" key="4">
    <source>
        <dbReference type="ARBA" id="ARBA00022694"/>
    </source>
</evidence>
<keyword evidence="13" id="KW-1185">Reference proteome</keyword>
<dbReference type="GO" id="GO:0033588">
    <property type="term" value="C:elongator holoenzyme complex"/>
    <property type="evidence" value="ECO:0007669"/>
    <property type="project" value="InterPro"/>
</dbReference>
<dbReference type="Gene3D" id="1.25.40.470">
    <property type="match status" value="1"/>
</dbReference>
<dbReference type="Pfam" id="PF04762">
    <property type="entry name" value="Beta-prop_ELP1_1st"/>
    <property type="match status" value="1"/>
</dbReference>
<sequence>MRNLLKTRQSEVGVDSTTAPDAPITASTWDVSTDTLICAFGPSQDGVVELTRVTQTGESTLITEWEALPEDDSPTAADQIVSLRYLPDTSSICVLFASGNIVLVREDPVVEVEILGCIDSGISAAAWSPDEEVLAITTKAPGLLLMTREFEPIIEVPFTSEDLKASQHVSVGWGKAETQFQGKHAKAQGLRDPTVPEKIDSGKLSDQDDGQITITWRGDGAYLAVSVVENHERRVIRVYSREGQLDSASEPVDGLESPITWRPVGNLIASVQRRPDRVDIVFFERNGLRHGEFTLKTGEKTPSTQLKITSMFWNGDSTVLAICLADRLQLWSMGNYHWYLKQELILQSADNKCGFFWHPEKPLKFAITASTLVKFSSFVWNTATGPFVPPNDYGIVGVVDGDKLKLTPMRIANVPPPMSFCDADLDGTPVDIAISPSSTRIAVLRNKSADLVDWGFKPRKEPQVTRNIVQTDKAAAFRQICFVSEDVVCLLGENNAGHSILRCFTLEGPERLSQDETHELQTSICALKTAGEVGGVLCEEENGNVFRYSFSEKTAYPVCKLPAACPWIQPGTLEEQIVVFGLTENGRLYANERLLASSVTSFSVTNAHLIFTTSHHVIKFVHLTSDVHDLEVPSDDAAGDERCRNIERGSRLVCVMPSKFSLVLQMPRGNLETIYPRALVLAGVRRSIEARDYKKAFLACRDNRVDLNLLHDYAPSQFLECVELFVQQLKKVEHIDLVLSQLREEDVTKTMYRETLAPTTTVPAVVGTSKTADGNKVNTICNAFIDVLRRKYLSKHMQNIITAYVCKTPPDHESALNLIATLKGKELYEQAITHICWLSDVNKLYDTALGIYDLDVAIMVAQQAQKDPREYLPFLQSLQEMEELRRRYTIDDKLGRYFKALKSLYEMGPEHFEESRSYTIQKELYTDALQLYKYEAEHLKTIMRDYASFLHSMNCFREAGFAYEYLSEHSLAIECYQTALLWRECLFLASSSNVPASSLKELAESLAESLLESKEYQNAATIYTDHLEDIPAAATALCKGAHYADAMRTVVLKNQPALLESLIDPLLREAFASTSELLAECRGQLTAQTARIAELREKNAIDPLAYFDGTTEADAPDNVSLAPTNASTSGGTLFTRYTGASLGTAQTGVSRKTSKNRRKDERKRARGKKGSVYEEEYLVNSIRRLIERVQSVHDDTQRLVEALFRRGMRESAAALQGMVKELLAMLEGCVGDVFKQQQLLSPSLLEDGILQQEEAARKVEVPVIPAFEGLSLL</sequence>
<dbReference type="PANTHER" id="PTHR12747:SF0">
    <property type="entry name" value="ELONGATOR COMPLEX PROTEIN 1"/>
    <property type="match status" value="1"/>
</dbReference>
<evidence type="ECO:0000259" key="8">
    <source>
        <dbReference type="Pfam" id="PF23797"/>
    </source>
</evidence>
<evidence type="ECO:0000256" key="6">
    <source>
        <dbReference type="SAM" id="MobiDB-lite"/>
    </source>
</evidence>
<dbReference type="InterPro" id="IPR056166">
    <property type="entry name" value="TPR_ELP1"/>
</dbReference>
<comment type="caution">
    <text evidence="12">The sequence shown here is derived from an EMBL/GenBank/DDBJ whole genome shotgun (WGS) entry which is preliminary data.</text>
</comment>
<dbReference type="Proteomes" id="UP000326924">
    <property type="component" value="Unassembled WGS sequence"/>
</dbReference>
<dbReference type="UniPathway" id="UPA00988"/>
<dbReference type="Pfam" id="PF23797">
    <property type="entry name" value="Beta-prop_ELP1_2nd"/>
    <property type="match status" value="1"/>
</dbReference>
<proteinExistence type="inferred from homology"/>
<reference evidence="12 13" key="1">
    <citation type="submission" date="2019-09" db="EMBL/GenBank/DDBJ databases">
        <title>Draft genome of the ectomycorrhizal ascomycete Sphaerosporella brunnea.</title>
        <authorList>
            <consortium name="DOE Joint Genome Institute"/>
            <person name="Benucci G.M."/>
            <person name="Marozzi G."/>
            <person name="Antonielli L."/>
            <person name="Sanchez S."/>
            <person name="Marco P."/>
            <person name="Wang X."/>
            <person name="Falini L.B."/>
            <person name="Barry K."/>
            <person name="Haridas S."/>
            <person name="Lipzen A."/>
            <person name="Labutti K."/>
            <person name="Grigoriev I.V."/>
            <person name="Murat C."/>
            <person name="Martin F."/>
            <person name="Albertini E."/>
            <person name="Donnini D."/>
            <person name="Bonito G."/>
        </authorList>
    </citation>
    <scope>NUCLEOTIDE SEQUENCE [LARGE SCALE GENOMIC DNA]</scope>
    <source>
        <strain evidence="12 13">Sb_GMNB300</strain>
    </source>
</reference>
<feature type="domain" description="ELP1 N-terminal second beta-propeller" evidence="8">
    <location>
        <begin position="398"/>
        <end position="653"/>
    </location>
</feature>
<dbReference type="InterPro" id="IPR056167">
    <property type="entry name" value="A-sol_ELP1"/>
</dbReference>
<feature type="domain" description="ELP1 first N-terminal beta-propeller" evidence="7">
    <location>
        <begin position="1"/>
        <end position="360"/>
    </location>
</feature>
<gene>
    <name evidence="12" type="ORF">FN846DRAFT_683943</name>
</gene>
<accession>A0A5J5EZ25</accession>
<dbReference type="Pfam" id="PF23925">
    <property type="entry name" value="A-sol_ELP1"/>
    <property type="match status" value="1"/>
</dbReference>
<dbReference type="Pfam" id="PF23936">
    <property type="entry name" value="HB_ELP1"/>
    <property type="match status" value="1"/>
</dbReference>
<comment type="pathway">
    <text evidence="1">tRNA modification; 5-methoxycarbonylmethyl-2-thiouridine-tRNA biosynthesis.</text>
</comment>
<organism evidence="12 13">
    <name type="scientific">Sphaerosporella brunnea</name>
    <dbReference type="NCBI Taxonomy" id="1250544"/>
    <lineage>
        <taxon>Eukaryota</taxon>
        <taxon>Fungi</taxon>
        <taxon>Dikarya</taxon>
        <taxon>Ascomycota</taxon>
        <taxon>Pezizomycotina</taxon>
        <taxon>Pezizomycetes</taxon>
        <taxon>Pezizales</taxon>
        <taxon>Pyronemataceae</taxon>
        <taxon>Sphaerosporella</taxon>
    </lineage>
</organism>
<evidence type="ECO:0000313" key="12">
    <source>
        <dbReference type="EMBL" id="KAA8908123.1"/>
    </source>
</evidence>
<feature type="domain" description="ELP1 TPR" evidence="9">
    <location>
        <begin position="886"/>
        <end position="1048"/>
    </location>
</feature>
<feature type="domain" description="ELP1 three-helical bundle" evidence="11">
    <location>
        <begin position="1058"/>
        <end position="1229"/>
    </location>
</feature>
<dbReference type="SUPFAM" id="SSF82171">
    <property type="entry name" value="DPP6 N-terminal domain-like"/>
    <property type="match status" value="1"/>
</dbReference>
<dbReference type="InterPro" id="IPR006849">
    <property type="entry name" value="Elp1"/>
</dbReference>
<dbReference type="InterPro" id="IPR056165">
    <property type="entry name" value="Beta-prop_ELP1_2nd"/>
</dbReference>
<dbReference type="GO" id="GO:0005634">
    <property type="term" value="C:nucleus"/>
    <property type="evidence" value="ECO:0007669"/>
    <property type="project" value="UniProtKB-SubCell"/>
</dbReference>
<evidence type="ECO:0000256" key="2">
    <source>
        <dbReference type="ARBA" id="ARBA00006086"/>
    </source>
</evidence>
<evidence type="ECO:0000259" key="7">
    <source>
        <dbReference type="Pfam" id="PF04762"/>
    </source>
</evidence>
<dbReference type="OrthoDB" id="40048at2759"/>
<dbReference type="EMBL" id="VXIS01000071">
    <property type="protein sequence ID" value="KAA8908123.1"/>
    <property type="molecule type" value="Genomic_DNA"/>
</dbReference>
<comment type="similarity">
    <text evidence="2 5">Belongs to the ELP1/IKA1 family.</text>
</comment>
<dbReference type="GO" id="GO:0000049">
    <property type="term" value="F:tRNA binding"/>
    <property type="evidence" value="ECO:0007669"/>
    <property type="project" value="TreeGrafter"/>
</dbReference>
<keyword evidence="4" id="KW-0819">tRNA processing</keyword>
<dbReference type="AlphaFoldDB" id="A0A5J5EZ25"/>
<dbReference type="GO" id="GO:0002926">
    <property type="term" value="P:tRNA wobble base 5-methoxycarbonylmethyl-2-thiouridinylation"/>
    <property type="evidence" value="ECO:0007669"/>
    <property type="project" value="TreeGrafter"/>
</dbReference>
<feature type="domain" description="ELP1 alpha-solenoid" evidence="10">
    <location>
        <begin position="677"/>
        <end position="878"/>
    </location>
</feature>
<evidence type="ECO:0000256" key="5">
    <source>
        <dbReference type="PIRNR" id="PIRNR017233"/>
    </source>
</evidence>
<dbReference type="PIRSF" id="PIRSF017233">
    <property type="entry name" value="IKAP"/>
    <property type="match status" value="1"/>
</dbReference>
<evidence type="ECO:0000259" key="11">
    <source>
        <dbReference type="Pfam" id="PF23936"/>
    </source>
</evidence>
<feature type="region of interest" description="Disordered" evidence="6">
    <location>
        <begin position="183"/>
        <end position="206"/>
    </location>
</feature>
<keyword evidence="3 5" id="KW-0963">Cytoplasm</keyword>
<keyword evidence="5" id="KW-0539">Nucleus</keyword>
<evidence type="ECO:0000256" key="3">
    <source>
        <dbReference type="ARBA" id="ARBA00022490"/>
    </source>
</evidence>
<evidence type="ECO:0000259" key="9">
    <source>
        <dbReference type="Pfam" id="PF23878"/>
    </source>
</evidence>
<comment type="function">
    <text evidence="5">Component of the elongator complex which is required for multiple tRNA modifications, including mcm5U (5-methoxycarbonylmethyl uridine), mcm5s2U (5-methoxycarbonylmethyl-2-thiouridine), and ncm5U (5-carbamoylmethyl uridine). The elongator complex catalyzes formation of carboxymethyluridine in the wobble base at position 34 in tRNAs.</text>
</comment>
<name>A0A5J5EZ25_9PEZI</name>
<protein>
    <recommendedName>
        <fullName evidence="5">Elongator complex protein 1</fullName>
    </recommendedName>
</protein>
<dbReference type="InParanoid" id="A0A5J5EZ25"/>
<dbReference type="FunCoup" id="A0A5J5EZ25">
    <property type="interactions" value="1110"/>
</dbReference>
<dbReference type="InterPro" id="IPR056169">
    <property type="entry name" value="HB_ELP1"/>
</dbReference>
<feature type="region of interest" description="Disordered" evidence="6">
    <location>
        <begin position="1144"/>
        <end position="1168"/>
    </location>
</feature>
<evidence type="ECO:0000259" key="10">
    <source>
        <dbReference type="Pfam" id="PF23925"/>
    </source>
</evidence>
<evidence type="ECO:0000313" key="13">
    <source>
        <dbReference type="Proteomes" id="UP000326924"/>
    </source>
</evidence>
<dbReference type="Pfam" id="PF23878">
    <property type="entry name" value="TPR_ELP1"/>
    <property type="match status" value="1"/>
</dbReference>
<evidence type="ECO:0000256" key="1">
    <source>
        <dbReference type="ARBA" id="ARBA00005043"/>
    </source>
</evidence>
<feature type="compositionally biased region" description="Basic and acidic residues" evidence="6">
    <location>
        <begin position="194"/>
        <end position="206"/>
    </location>
</feature>
<comment type="subcellular location">
    <subcellularLocation>
        <location evidence="5">Cytoplasm</location>
    </subcellularLocation>
    <subcellularLocation>
        <location evidence="5">Nucleus</location>
    </subcellularLocation>
</comment>
<dbReference type="PANTHER" id="PTHR12747">
    <property type="entry name" value="ELONGATOR COMPLEX PROTEIN 1"/>
    <property type="match status" value="1"/>
</dbReference>